<feature type="compositionally biased region" description="Polar residues" evidence="1">
    <location>
        <begin position="1"/>
        <end position="15"/>
    </location>
</feature>
<feature type="compositionally biased region" description="Polar residues" evidence="1">
    <location>
        <begin position="238"/>
        <end position="263"/>
    </location>
</feature>
<evidence type="ECO:0000313" key="3">
    <source>
        <dbReference type="Proteomes" id="UP000095149"/>
    </source>
</evidence>
<dbReference type="AlphaFoldDB" id="A0A1E3KAF8"/>
<feature type="compositionally biased region" description="Basic and acidic residues" evidence="1">
    <location>
        <begin position="131"/>
        <end position="151"/>
    </location>
</feature>
<dbReference type="OrthoDB" id="10453192at2759"/>
<proteinExistence type="predicted"/>
<feature type="region of interest" description="Disordered" evidence="1">
    <location>
        <begin position="131"/>
        <end position="187"/>
    </location>
</feature>
<dbReference type="Proteomes" id="UP000095149">
    <property type="component" value="Unassembled WGS sequence"/>
</dbReference>
<feature type="compositionally biased region" description="Polar residues" evidence="1">
    <location>
        <begin position="514"/>
        <end position="534"/>
    </location>
</feature>
<feature type="region of interest" description="Disordered" evidence="1">
    <location>
        <begin position="512"/>
        <end position="546"/>
    </location>
</feature>
<feature type="compositionally biased region" description="Polar residues" evidence="1">
    <location>
        <begin position="304"/>
        <end position="322"/>
    </location>
</feature>
<comment type="caution">
    <text evidence="2">The sequence shown here is derived from an EMBL/GenBank/DDBJ whole genome shotgun (WGS) entry which is preliminary data.</text>
</comment>
<evidence type="ECO:0000256" key="1">
    <source>
        <dbReference type="SAM" id="MobiDB-lite"/>
    </source>
</evidence>
<reference evidence="2 3" key="1">
    <citation type="submission" date="2016-06" db="EMBL/GenBank/DDBJ databases">
        <title>Evolution of pathogenesis and genome organization in the Tremellales.</title>
        <authorList>
            <person name="Cuomo C."/>
            <person name="Litvintseva A."/>
            <person name="Heitman J."/>
            <person name="Chen Y."/>
            <person name="Sun S."/>
            <person name="Springer D."/>
            <person name="Dromer F."/>
            <person name="Young S."/>
            <person name="Zeng Q."/>
            <person name="Chapman S."/>
            <person name="Gujja S."/>
            <person name="Saif S."/>
            <person name="Birren B."/>
        </authorList>
    </citation>
    <scope>NUCLEOTIDE SEQUENCE [LARGE SCALE GENOMIC DNA]</scope>
    <source>
        <strain evidence="2 3">CBS 6273</strain>
    </source>
</reference>
<accession>A0A1E3KAF8</accession>
<name>A0A1E3KAF8_9TREE</name>
<feature type="compositionally biased region" description="Low complexity" evidence="1">
    <location>
        <begin position="168"/>
        <end position="184"/>
    </location>
</feature>
<sequence length="557" mass="61484">MTTSLIGIADTSSLDGESRRLDRPQSGTVSEMQGDLHSDSDSSDQVSQSSEAAQVTVRDVFHQNRRVKTYREAGQLSRRETRSRCGAQGITKLQDDDDFTLCHGCTACSEATERPSTMPDGTECFRQHTFSDEHKARRDPYLDESTHKNDGAEYVPRKAPGAKVRRTPPASRSPSSSPSLPSSSMNHHACCSRQSCRHLKPLLSPASIHATLEETHQSVMSSPGLLSSCTELPPTVVSPRQHQWTTSPATKTPPISSQHSSLTGRPHSWRTHNASRPTVKPGERASTPSSVPMTLFPPTPYIPSSPNMVSAPQDSVPSQRSPNRLKVPPELSASHPWPRHLDWPPSRRRNVRMPSRVAAPARARNPLLVLPLPCDQSLSLPVVKDKVEHTPVSSRPSGRDLNLAVSPDLIIEDTLAPIGIIRFQDVHDYHTYYRCSACSLTGCYRGKLADDPTALNFHLCSDGHNQSVSYYMRSRSHRQGETRSTPCPSIIAPIPLRPFSGARSPLLLKRQLSEDQTNSPDRVSKSLKVSSSANARRHREGFVSDDHPHASLETWLR</sequence>
<dbReference type="EMBL" id="MEKH01000003">
    <property type="protein sequence ID" value="ODO09995.1"/>
    <property type="molecule type" value="Genomic_DNA"/>
</dbReference>
<feature type="region of interest" description="Disordered" evidence="1">
    <location>
        <begin position="1"/>
        <end position="63"/>
    </location>
</feature>
<evidence type="ECO:0000313" key="2">
    <source>
        <dbReference type="EMBL" id="ODO09995.1"/>
    </source>
</evidence>
<gene>
    <name evidence="2" type="ORF">I350_02219</name>
</gene>
<feature type="region of interest" description="Disordered" evidence="1">
    <location>
        <begin position="222"/>
        <end position="341"/>
    </location>
</feature>
<organism evidence="2 3">
    <name type="scientific">Cryptococcus amylolentus CBS 6273</name>
    <dbReference type="NCBI Taxonomy" id="1296118"/>
    <lineage>
        <taxon>Eukaryota</taxon>
        <taxon>Fungi</taxon>
        <taxon>Dikarya</taxon>
        <taxon>Basidiomycota</taxon>
        <taxon>Agaricomycotina</taxon>
        <taxon>Tremellomycetes</taxon>
        <taxon>Tremellales</taxon>
        <taxon>Cryptococcaceae</taxon>
        <taxon>Cryptococcus</taxon>
    </lineage>
</organism>
<protein>
    <submittedName>
        <fullName evidence="2">Uncharacterized protein</fullName>
    </submittedName>
</protein>